<sequence length="173" mass="20504">MPGDRYKAMKGSNHKPFTLHHCWKLLEHITKWTLRDQEVAPDKDKMKEMDNGSDEEDGGRNKHKPEVNKKAKERIKHEVESSSLRDKIDDMVEVLITKTLEMKMMMNEMKMMMKQSRWEAIQSDAKYKNELEERRLKIKKAKAMKELIAEEKETMMMDTSKMTPVQMEVQKST</sequence>
<proteinExistence type="predicted"/>
<reference evidence="1" key="1">
    <citation type="submission" date="2021-05" db="EMBL/GenBank/DDBJ databases">
        <authorList>
            <person name="Scholz U."/>
            <person name="Mascher M."/>
            <person name="Fiebig A."/>
        </authorList>
    </citation>
    <scope>NUCLEOTIDE SEQUENCE [LARGE SCALE GENOMIC DNA]</scope>
</reference>
<evidence type="ECO:0000313" key="1">
    <source>
        <dbReference type="EnsemblPlants" id="AVESA.00010b.r2.3AG0416600.1.CDS.1"/>
    </source>
</evidence>
<dbReference type="EnsemblPlants" id="AVESA.00010b.r2.3AG0416600.1">
    <property type="protein sequence ID" value="AVESA.00010b.r2.3AG0416600.1.CDS.1"/>
    <property type="gene ID" value="AVESA.00010b.r2.3AG0416600"/>
</dbReference>
<evidence type="ECO:0000313" key="2">
    <source>
        <dbReference type="Proteomes" id="UP001732700"/>
    </source>
</evidence>
<reference evidence="1" key="2">
    <citation type="submission" date="2025-09" db="UniProtKB">
        <authorList>
            <consortium name="EnsemblPlants"/>
        </authorList>
    </citation>
    <scope>IDENTIFICATION</scope>
</reference>
<protein>
    <submittedName>
        <fullName evidence="1">Uncharacterized protein</fullName>
    </submittedName>
</protein>
<dbReference type="Proteomes" id="UP001732700">
    <property type="component" value="Chromosome 3A"/>
</dbReference>
<name>A0ACD5VBV7_AVESA</name>
<keyword evidence="2" id="KW-1185">Reference proteome</keyword>
<accession>A0ACD5VBV7</accession>
<organism evidence="1 2">
    <name type="scientific">Avena sativa</name>
    <name type="common">Oat</name>
    <dbReference type="NCBI Taxonomy" id="4498"/>
    <lineage>
        <taxon>Eukaryota</taxon>
        <taxon>Viridiplantae</taxon>
        <taxon>Streptophyta</taxon>
        <taxon>Embryophyta</taxon>
        <taxon>Tracheophyta</taxon>
        <taxon>Spermatophyta</taxon>
        <taxon>Magnoliopsida</taxon>
        <taxon>Liliopsida</taxon>
        <taxon>Poales</taxon>
        <taxon>Poaceae</taxon>
        <taxon>BOP clade</taxon>
        <taxon>Pooideae</taxon>
        <taxon>Poodae</taxon>
        <taxon>Poeae</taxon>
        <taxon>Poeae Chloroplast Group 1 (Aveneae type)</taxon>
        <taxon>Aveninae</taxon>
        <taxon>Avena</taxon>
    </lineage>
</organism>